<keyword evidence="4" id="KW-1185">Reference proteome</keyword>
<organism evidence="3 4">
    <name type="scientific">Sporocytophaga myxococcoides</name>
    <dbReference type="NCBI Taxonomy" id="153721"/>
    <lineage>
        <taxon>Bacteria</taxon>
        <taxon>Pseudomonadati</taxon>
        <taxon>Bacteroidota</taxon>
        <taxon>Cytophagia</taxon>
        <taxon>Cytophagales</taxon>
        <taxon>Cytophagaceae</taxon>
        <taxon>Sporocytophaga</taxon>
    </lineage>
</organism>
<keyword evidence="2" id="KW-0812">Transmembrane</keyword>
<keyword evidence="1" id="KW-0175">Coiled coil</keyword>
<name>A0A098LB31_9BACT</name>
<dbReference type="STRING" id="153721.MYP_1358"/>
<proteinExistence type="predicted"/>
<evidence type="ECO:0008006" key="5">
    <source>
        <dbReference type="Google" id="ProtNLM"/>
    </source>
</evidence>
<dbReference type="Pfam" id="PF04977">
    <property type="entry name" value="DivIC"/>
    <property type="match status" value="1"/>
</dbReference>
<keyword evidence="2" id="KW-1133">Transmembrane helix</keyword>
<evidence type="ECO:0000313" key="4">
    <source>
        <dbReference type="Proteomes" id="UP000030185"/>
    </source>
</evidence>
<comment type="caution">
    <text evidence="3">The sequence shown here is derived from an EMBL/GenBank/DDBJ whole genome shotgun (WGS) entry which is preliminary data.</text>
</comment>
<protein>
    <recommendedName>
        <fullName evidence="5">Septum formation initiator</fullName>
    </recommendedName>
</protein>
<dbReference type="RefSeq" id="WP_045460184.1">
    <property type="nucleotide sequence ID" value="NZ_BBLT01000002.1"/>
</dbReference>
<gene>
    <name evidence="3" type="ORF">MYP_1358</name>
</gene>
<evidence type="ECO:0000256" key="1">
    <source>
        <dbReference type="SAM" id="Coils"/>
    </source>
</evidence>
<dbReference type="eggNOG" id="COG2919">
    <property type="taxonomic scope" value="Bacteria"/>
</dbReference>
<sequence length="97" mass="11870">MLSKLPPFTKNFFFISSIIFLIWMIFFDSNDFINQFRASRKIKDLDGQKVFYEEKIEEVKKEREALFNNPKELERFARENYLMKKKNEDVFIIVDEE</sequence>
<feature type="coiled-coil region" evidence="1">
    <location>
        <begin position="42"/>
        <end position="69"/>
    </location>
</feature>
<reference evidence="3 4" key="1">
    <citation type="submission" date="2014-09" db="EMBL/GenBank/DDBJ databases">
        <title>Sporocytophaga myxococcoides PG-01 genome sequencing.</title>
        <authorList>
            <person name="Liu L."/>
            <person name="Gao P.J."/>
            <person name="Chen G.J."/>
            <person name="Wang L.S."/>
        </authorList>
    </citation>
    <scope>NUCLEOTIDE SEQUENCE [LARGE SCALE GENOMIC DNA]</scope>
    <source>
        <strain evidence="3 4">PG-01</strain>
    </source>
</reference>
<dbReference type="OrthoDB" id="1467719at2"/>
<dbReference type="InterPro" id="IPR007060">
    <property type="entry name" value="FtsL/DivIC"/>
</dbReference>
<dbReference type="AlphaFoldDB" id="A0A098LB31"/>
<accession>A0A098LB31</accession>
<evidence type="ECO:0000313" key="3">
    <source>
        <dbReference type="EMBL" id="GAL84130.1"/>
    </source>
</evidence>
<dbReference type="Proteomes" id="UP000030185">
    <property type="component" value="Unassembled WGS sequence"/>
</dbReference>
<feature type="transmembrane region" description="Helical" evidence="2">
    <location>
        <begin position="12"/>
        <end position="33"/>
    </location>
</feature>
<dbReference type="EMBL" id="BBLT01000002">
    <property type="protein sequence ID" value="GAL84130.1"/>
    <property type="molecule type" value="Genomic_DNA"/>
</dbReference>
<evidence type="ECO:0000256" key="2">
    <source>
        <dbReference type="SAM" id="Phobius"/>
    </source>
</evidence>
<keyword evidence="2" id="KW-0472">Membrane</keyword>